<sequence>MNEYIPHKQDIVILNFDPSVGKEIQKRRPAVVVSNNKYNEYTGLIAVCPITHVANNAMLQSGLLVKVHSEHVDGYVNPLQMHTFDYQKRQVEKVDVMDSADFVDVWQNLNFIF</sequence>
<dbReference type="RefSeq" id="WP_133363157.1">
    <property type="nucleotide sequence ID" value="NZ_CP037940.1"/>
</dbReference>
<dbReference type="PANTHER" id="PTHR33988">
    <property type="entry name" value="ENDORIBONUCLEASE MAZF-RELATED"/>
    <property type="match status" value="1"/>
</dbReference>
<dbReference type="GO" id="GO:0003677">
    <property type="term" value="F:DNA binding"/>
    <property type="evidence" value="ECO:0007669"/>
    <property type="project" value="InterPro"/>
</dbReference>
<organism evidence="3 4">
    <name type="scientific">Periweissella cryptocerci</name>
    <dbReference type="NCBI Taxonomy" id="2506420"/>
    <lineage>
        <taxon>Bacteria</taxon>
        <taxon>Bacillati</taxon>
        <taxon>Bacillota</taxon>
        <taxon>Bacilli</taxon>
        <taxon>Lactobacillales</taxon>
        <taxon>Lactobacillaceae</taxon>
        <taxon>Periweissella</taxon>
    </lineage>
</organism>
<dbReference type="AlphaFoldDB" id="A0A4P6YTJ2"/>
<evidence type="ECO:0000313" key="3">
    <source>
        <dbReference type="EMBL" id="QBO36079.1"/>
    </source>
</evidence>
<dbReference type="InterPro" id="IPR003477">
    <property type="entry name" value="PemK-like"/>
</dbReference>
<dbReference type="InterPro" id="IPR011067">
    <property type="entry name" value="Plasmid_toxin/cell-grow_inhib"/>
</dbReference>
<evidence type="ECO:0000313" key="4">
    <source>
        <dbReference type="Proteomes" id="UP000292886"/>
    </source>
</evidence>
<dbReference type="SUPFAM" id="SSF50118">
    <property type="entry name" value="Cell growth inhibitor/plasmid maintenance toxic component"/>
    <property type="match status" value="1"/>
</dbReference>
<dbReference type="KEGG" id="wei:EQG49_06205"/>
<protein>
    <submittedName>
        <fullName evidence="3">Type II toxin-antitoxin system PemK/MazF family toxin</fullName>
    </submittedName>
</protein>
<keyword evidence="2" id="KW-1277">Toxin-antitoxin system</keyword>
<dbReference type="OrthoDB" id="9808744at2"/>
<name>A0A4P6YTJ2_9LACO</name>
<dbReference type="Proteomes" id="UP000292886">
    <property type="component" value="Chromosome"/>
</dbReference>
<comment type="similarity">
    <text evidence="1">Belongs to the PemK/MazF family.</text>
</comment>
<gene>
    <name evidence="3" type="ORF">EQG49_06205</name>
</gene>
<dbReference type="Pfam" id="PF02452">
    <property type="entry name" value="PemK_toxin"/>
    <property type="match status" value="1"/>
</dbReference>
<proteinExistence type="inferred from homology"/>
<dbReference type="GO" id="GO:0006402">
    <property type="term" value="P:mRNA catabolic process"/>
    <property type="evidence" value="ECO:0007669"/>
    <property type="project" value="TreeGrafter"/>
</dbReference>
<keyword evidence="4" id="KW-1185">Reference proteome</keyword>
<evidence type="ECO:0000256" key="1">
    <source>
        <dbReference type="ARBA" id="ARBA00007521"/>
    </source>
</evidence>
<dbReference type="Gene3D" id="2.30.30.110">
    <property type="match status" value="1"/>
</dbReference>
<reference evidence="4" key="1">
    <citation type="submission" date="2019-03" db="EMBL/GenBank/DDBJ databases">
        <title>Weissella sp. 26KH-42 Genome sequencing.</title>
        <authorList>
            <person name="Heo J."/>
            <person name="Kim S.-J."/>
            <person name="Kim J.-S."/>
            <person name="Hong S.-B."/>
            <person name="Kwon S.-W."/>
        </authorList>
    </citation>
    <scope>NUCLEOTIDE SEQUENCE [LARGE SCALE GENOMIC DNA]</scope>
    <source>
        <strain evidence="4">26KH-42</strain>
    </source>
</reference>
<accession>A0A4P6YTJ2</accession>
<dbReference type="GO" id="GO:0004521">
    <property type="term" value="F:RNA endonuclease activity"/>
    <property type="evidence" value="ECO:0007669"/>
    <property type="project" value="TreeGrafter"/>
</dbReference>
<evidence type="ECO:0000256" key="2">
    <source>
        <dbReference type="ARBA" id="ARBA00022649"/>
    </source>
</evidence>
<dbReference type="GO" id="GO:0016075">
    <property type="term" value="P:rRNA catabolic process"/>
    <property type="evidence" value="ECO:0007669"/>
    <property type="project" value="TreeGrafter"/>
</dbReference>
<dbReference type="EMBL" id="CP037940">
    <property type="protein sequence ID" value="QBO36079.1"/>
    <property type="molecule type" value="Genomic_DNA"/>
</dbReference>
<dbReference type="PANTHER" id="PTHR33988:SF3">
    <property type="entry name" value="ENDORIBONUCLEASE TOXIN CHPB-RELATED"/>
    <property type="match status" value="1"/>
</dbReference>